<organism evidence="4">
    <name type="scientific">mine drainage metagenome</name>
    <dbReference type="NCBI Taxonomy" id="410659"/>
    <lineage>
        <taxon>unclassified sequences</taxon>
        <taxon>metagenomes</taxon>
        <taxon>ecological metagenomes</taxon>
    </lineage>
</organism>
<dbReference type="InterPro" id="IPR001584">
    <property type="entry name" value="Integrase_cat-core"/>
</dbReference>
<dbReference type="NCBIfam" id="NF033546">
    <property type="entry name" value="transpos_IS21"/>
    <property type="match status" value="1"/>
</dbReference>
<comment type="caution">
    <text evidence="4">The sequence shown here is derived from an EMBL/GenBank/DDBJ whole genome shotgun (WGS) entry which is preliminary data.</text>
</comment>
<dbReference type="Gene3D" id="3.30.420.10">
    <property type="entry name" value="Ribonuclease H-like superfamily/Ribonuclease H"/>
    <property type="match status" value="1"/>
</dbReference>
<name>A0A1J5QQ11_9ZZZZ</name>
<evidence type="ECO:0000256" key="1">
    <source>
        <dbReference type="ARBA" id="ARBA00009277"/>
    </source>
</evidence>
<evidence type="ECO:0000313" key="4">
    <source>
        <dbReference type="EMBL" id="OIQ78037.1"/>
    </source>
</evidence>
<dbReference type="EMBL" id="MLJW01001483">
    <property type="protein sequence ID" value="OIQ78037.1"/>
    <property type="molecule type" value="Genomic_DNA"/>
</dbReference>
<dbReference type="InterPro" id="IPR054353">
    <property type="entry name" value="IstA-like_C"/>
</dbReference>
<dbReference type="GO" id="GO:0003676">
    <property type="term" value="F:nucleic acid binding"/>
    <property type="evidence" value="ECO:0007669"/>
    <property type="project" value="InterPro"/>
</dbReference>
<dbReference type="SUPFAM" id="SSF53098">
    <property type="entry name" value="Ribonuclease H-like"/>
    <property type="match status" value="1"/>
</dbReference>
<dbReference type="PROSITE" id="PS50994">
    <property type="entry name" value="INTEGRASE"/>
    <property type="match status" value="1"/>
</dbReference>
<gene>
    <name evidence="4" type="ORF">GALL_402640</name>
</gene>
<evidence type="ECO:0000256" key="2">
    <source>
        <dbReference type="SAM" id="MobiDB-lite"/>
    </source>
</evidence>
<dbReference type="PANTHER" id="PTHR35004:SF7">
    <property type="entry name" value="INTEGRASE PROTEIN"/>
    <property type="match status" value="1"/>
</dbReference>
<dbReference type="Pfam" id="PF22483">
    <property type="entry name" value="Mu-transpos_C_2"/>
    <property type="match status" value="1"/>
</dbReference>
<protein>
    <submittedName>
        <fullName evidence="4">Integrase core domain protein</fullName>
    </submittedName>
</protein>
<dbReference type="AlphaFoldDB" id="A0A1J5QQ11"/>
<dbReference type="PANTHER" id="PTHR35004">
    <property type="entry name" value="TRANSPOSASE RV3428C-RELATED"/>
    <property type="match status" value="1"/>
</dbReference>
<dbReference type="InterPro" id="IPR012337">
    <property type="entry name" value="RNaseH-like_sf"/>
</dbReference>
<dbReference type="InterPro" id="IPR036397">
    <property type="entry name" value="RNaseH_sf"/>
</dbReference>
<proteinExistence type="inferred from homology"/>
<sequence>MAYKPITDQQVRLYMSDLQTHSQRTAAARAGFSERTARRIDADPTLPSNRKTPHGRTVADPLEGYWEADLLPLLAKDSALQAVTLLRHLQSLHPLAFPDDRIRRTLERRIRQWRALNGPERDIIFRQSPEPGYMAQSDFTHADDLGVMIAGKAFPHLLYHFVMVYSRWEHVGVVLGGESFTALAENLQQALWSLGGVPQNHRTDSLSAAFRNLTADQREDITLRYEAFVGHYGMEASRNNRGEAHENGAVESQNRHLKTAIAQALILRGNRDFASIADYRRFVDLLVARRNRQRADAVLAERGHLGPLPARRTTDFTETVVPVTRTGGFLVKSVFYSAPSQLIGQRLRVHVYDDRIEAFLGATLVVHHPRGRGRDDGHRVHVVNYHHVIHALRRKPQALCNSVYRDNLFPRTEYAEAWKVLQRDLPRRDACRRMVDLLFIAHERACEAELAHLLAANLACGTLPDPKVLTLQLTPQHMTLPQDVAVAHPSLDSFDALLGGAA</sequence>
<feature type="domain" description="Integrase catalytic" evidence="3">
    <location>
        <begin position="127"/>
        <end position="317"/>
    </location>
</feature>
<dbReference type="GO" id="GO:0015074">
    <property type="term" value="P:DNA integration"/>
    <property type="evidence" value="ECO:0007669"/>
    <property type="project" value="InterPro"/>
</dbReference>
<reference evidence="4" key="1">
    <citation type="submission" date="2016-10" db="EMBL/GenBank/DDBJ databases">
        <title>Sequence of Gallionella enrichment culture.</title>
        <authorList>
            <person name="Poehlein A."/>
            <person name="Muehling M."/>
            <person name="Daniel R."/>
        </authorList>
    </citation>
    <scope>NUCLEOTIDE SEQUENCE</scope>
</reference>
<feature type="region of interest" description="Disordered" evidence="2">
    <location>
        <begin position="29"/>
        <end position="57"/>
    </location>
</feature>
<accession>A0A1J5QQ11</accession>
<evidence type="ECO:0000259" key="3">
    <source>
        <dbReference type="PROSITE" id="PS50994"/>
    </source>
</evidence>
<comment type="similarity">
    <text evidence="1">Belongs to the transposase IS21/IS408/IS1162 family.</text>
</comment>